<evidence type="ECO:0000256" key="2">
    <source>
        <dbReference type="ARBA" id="ARBA00006671"/>
    </source>
</evidence>
<dbReference type="GO" id="GO:0009289">
    <property type="term" value="C:pilus"/>
    <property type="evidence" value="ECO:0007669"/>
    <property type="project" value="UniProtKB-SubCell"/>
</dbReference>
<comment type="similarity">
    <text evidence="2">Belongs to the fimbrial protein family.</text>
</comment>
<reference evidence="6 7" key="1">
    <citation type="submission" date="2018-08" db="EMBL/GenBank/DDBJ databases">
        <title>Lysobacter soli KCTC 22011, whole genome shotgun sequence.</title>
        <authorList>
            <person name="Zhang X."/>
            <person name="Feng G."/>
            <person name="Zhu H."/>
        </authorList>
    </citation>
    <scope>NUCLEOTIDE SEQUENCE [LARGE SCALE GENOMIC DNA]</scope>
    <source>
        <strain evidence="6 7">KCTC 22011</strain>
    </source>
</reference>
<comment type="caution">
    <text evidence="6">The sequence shown here is derived from an EMBL/GenBank/DDBJ whole genome shotgun (WGS) entry which is preliminary data.</text>
</comment>
<dbReference type="RefSeq" id="WP_115843291.1">
    <property type="nucleotide sequence ID" value="NZ_CP183976.1"/>
</dbReference>
<evidence type="ECO:0000313" key="6">
    <source>
        <dbReference type="EMBL" id="RDY66386.1"/>
    </source>
</evidence>
<keyword evidence="7" id="KW-1185">Reference proteome</keyword>
<dbReference type="PANTHER" id="PTHR33420">
    <property type="entry name" value="FIMBRIAL SUBUNIT ELFA-RELATED"/>
    <property type="match status" value="1"/>
</dbReference>
<evidence type="ECO:0000313" key="7">
    <source>
        <dbReference type="Proteomes" id="UP000256829"/>
    </source>
</evidence>
<keyword evidence="4" id="KW-0281">Fimbrium</keyword>
<dbReference type="InterPro" id="IPR036937">
    <property type="entry name" value="Adhesion_dom_fimbrial_sf"/>
</dbReference>
<evidence type="ECO:0000256" key="3">
    <source>
        <dbReference type="ARBA" id="ARBA00022729"/>
    </source>
</evidence>
<proteinExistence type="inferred from homology"/>
<organism evidence="6 7">
    <name type="scientific">Lysobacter soli</name>
    <dbReference type="NCBI Taxonomy" id="453783"/>
    <lineage>
        <taxon>Bacteria</taxon>
        <taxon>Pseudomonadati</taxon>
        <taxon>Pseudomonadota</taxon>
        <taxon>Gammaproteobacteria</taxon>
        <taxon>Lysobacterales</taxon>
        <taxon>Lysobacteraceae</taxon>
        <taxon>Lysobacter</taxon>
    </lineage>
</organism>
<dbReference type="EMBL" id="QTJR01000010">
    <property type="protein sequence ID" value="RDY66386.1"/>
    <property type="molecule type" value="Genomic_DNA"/>
</dbReference>
<feature type="chain" id="PRO_5017659551" evidence="5">
    <location>
        <begin position="23"/>
        <end position="170"/>
    </location>
</feature>
<evidence type="ECO:0000256" key="4">
    <source>
        <dbReference type="ARBA" id="ARBA00023263"/>
    </source>
</evidence>
<feature type="signal peptide" evidence="5">
    <location>
        <begin position="1"/>
        <end position="22"/>
    </location>
</feature>
<gene>
    <name evidence="6" type="ORF">DX912_14040</name>
</gene>
<dbReference type="GO" id="GO:0043709">
    <property type="term" value="P:cell adhesion involved in single-species biofilm formation"/>
    <property type="evidence" value="ECO:0007669"/>
    <property type="project" value="TreeGrafter"/>
</dbReference>
<sequence>MKKILLVAAAAAGLVSIAPAFAADGTITVTGSVSTTTCKVANNGAVAVVLPTVATTALSAAAAVAGYQPFSINLTGCGTNTRVTTYFEPGATIAANGNLVNAGTATNVQVRLFNDDRSVINLAGAPTAQNSKQFTIDTAGSLNYYAAYYATAPATAGTVSTSVIYSVTYQ</sequence>
<dbReference type="InterPro" id="IPR050263">
    <property type="entry name" value="Bact_Fimbrial_Adh_Pro"/>
</dbReference>
<dbReference type="AlphaFoldDB" id="A0A3D8VAE4"/>
<comment type="subcellular location">
    <subcellularLocation>
        <location evidence="1">Fimbrium</location>
    </subcellularLocation>
</comment>
<dbReference type="SUPFAM" id="SSF49401">
    <property type="entry name" value="Bacterial adhesins"/>
    <property type="match status" value="1"/>
</dbReference>
<dbReference type="Gene3D" id="2.60.40.1090">
    <property type="entry name" value="Fimbrial-type adhesion domain"/>
    <property type="match status" value="1"/>
</dbReference>
<keyword evidence="3 5" id="KW-0732">Signal</keyword>
<dbReference type="InterPro" id="IPR008966">
    <property type="entry name" value="Adhesion_dom_sf"/>
</dbReference>
<evidence type="ECO:0000256" key="5">
    <source>
        <dbReference type="SAM" id="SignalP"/>
    </source>
</evidence>
<name>A0A3D8VAE4_9GAMM</name>
<evidence type="ECO:0000256" key="1">
    <source>
        <dbReference type="ARBA" id="ARBA00004561"/>
    </source>
</evidence>
<dbReference type="InterPro" id="IPR039458">
    <property type="entry name" value="FimA-like"/>
</dbReference>
<dbReference type="PANTHER" id="PTHR33420:SF3">
    <property type="entry name" value="FIMBRIAL SUBUNIT ELFA"/>
    <property type="match status" value="1"/>
</dbReference>
<accession>A0A3D8VAE4</accession>
<dbReference type="Pfam" id="PF16970">
    <property type="entry name" value="FimA"/>
    <property type="match status" value="1"/>
</dbReference>
<dbReference type="Proteomes" id="UP000256829">
    <property type="component" value="Unassembled WGS sequence"/>
</dbReference>
<protein>
    <submittedName>
        <fullName evidence="6">Type 1 fimbrial protein</fullName>
    </submittedName>
</protein>